<protein>
    <submittedName>
        <fullName evidence="1">Uncharacterized protein</fullName>
    </submittedName>
</protein>
<evidence type="ECO:0000313" key="1">
    <source>
        <dbReference type="EMBL" id="MBX35967.1"/>
    </source>
</evidence>
<dbReference type="EMBL" id="GGEC01055483">
    <property type="protein sequence ID" value="MBX35967.1"/>
    <property type="molecule type" value="Transcribed_RNA"/>
</dbReference>
<name>A0A2P2N0F6_RHIMU</name>
<reference evidence="1" key="1">
    <citation type="submission" date="2018-02" db="EMBL/GenBank/DDBJ databases">
        <title>Rhizophora mucronata_Transcriptome.</title>
        <authorList>
            <person name="Meera S.P."/>
            <person name="Sreeshan A."/>
            <person name="Augustine A."/>
        </authorList>
    </citation>
    <scope>NUCLEOTIDE SEQUENCE</scope>
    <source>
        <tissue evidence="1">Leaf</tissue>
    </source>
</reference>
<accession>A0A2P2N0F6</accession>
<dbReference type="AlphaFoldDB" id="A0A2P2N0F6"/>
<sequence>MMTTCFYCPCDVFLLLS</sequence>
<organism evidence="1">
    <name type="scientific">Rhizophora mucronata</name>
    <name type="common">Asiatic mangrove</name>
    <dbReference type="NCBI Taxonomy" id="61149"/>
    <lineage>
        <taxon>Eukaryota</taxon>
        <taxon>Viridiplantae</taxon>
        <taxon>Streptophyta</taxon>
        <taxon>Embryophyta</taxon>
        <taxon>Tracheophyta</taxon>
        <taxon>Spermatophyta</taxon>
        <taxon>Magnoliopsida</taxon>
        <taxon>eudicotyledons</taxon>
        <taxon>Gunneridae</taxon>
        <taxon>Pentapetalae</taxon>
        <taxon>rosids</taxon>
        <taxon>fabids</taxon>
        <taxon>Malpighiales</taxon>
        <taxon>Rhizophoraceae</taxon>
        <taxon>Rhizophora</taxon>
    </lineage>
</organism>
<proteinExistence type="predicted"/>